<evidence type="ECO:0000313" key="2">
    <source>
        <dbReference type="EMBL" id="ADO75409.1"/>
    </source>
</evidence>
<dbReference type="InterPro" id="IPR027417">
    <property type="entry name" value="P-loop_NTPase"/>
</dbReference>
<name>E3FIR2_STIAD</name>
<dbReference type="GO" id="GO:0005524">
    <property type="term" value="F:ATP binding"/>
    <property type="evidence" value="ECO:0007669"/>
    <property type="project" value="InterPro"/>
</dbReference>
<feature type="domain" description="ATPase AAA-type core" evidence="1">
    <location>
        <begin position="211"/>
        <end position="282"/>
    </location>
</feature>
<dbReference type="HOGENOM" id="CLU_727426_0_0_7"/>
<proteinExistence type="predicted"/>
<evidence type="ECO:0000313" key="3">
    <source>
        <dbReference type="Proteomes" id="UP000001351"/>
    </source>
</evidence>
<dbReference type="EMBL" id="CP002271">
    <property type="protein sequence ID" value="ADO75409.1"/>
    <property type="molecule type" value="Genomic_DNA"/>
</dbReference>
<dbReference type="eggNOG" id="COG4637">
    <property type="taxonomic scope" value="Bacteria"/>
</dbReference>
<dbReference type="PANTHER" id="PTHR40396:SF1">
    <property type="entry name" value="ATPASE AAA-TYPE CORE DOMAIN-CONTAINING PROTEIN"/>
    <property type="match status" value="1"/>
</dbReference>
<dbReference type="OrthoDB" id="3322489at2"/>
<dbReference type="PANTHER" id="PTHR40396">
    <property type="entry name" value="ATPASE-LIKE PROTEIN"/>
    <property type="match status" value="1"/>
</dbReference>
<dbReference type="eggNOG" id="COG0497">
    <property type="taxonomic scope" value="Bacteria"/>
</dbReference>
<dbReference type="RefSeq" id="WP_013377953.1">
    <property type="nucleotide sequence ID" value="NC_014623.1"/>
</dbReference>
<protein>
    <submittedName>
        <fullName evidence="2">Conserved uncharacterized protein</fullName>
    </submittedName>
</protein>
<dbReference type="SUPFAM" id="SSF52540">
    <property type="entry name" value="P-loop containing nucleoside triphosphate hydrolases"/>
    <property type="match status" value="1"/>
</dbReference>
<dbReference type="KEGG" id="sur:STAUR_7654"/>
<dbReference type="Gene3D" id="3.40.50.300">
    <property type="entry name" value="P-loop containing nucleotide triphosphate hydrolases"/>
    <property type="match status" value="2"/>
</dbReference>
<dbReference type="Proteomes" id="UP000001351">
    <property type="component" value="Chromosome"/>
</dbReference>
<dbReference type="GO" id="GO:0016887">
    <property type="term" value="F:ATP hydrolysis activity"/>
    <property type="evidence" value="ECO:0007669"/>
    <property type="project" value="InterPro"/>
</dbReference>
<gene>
    <name evidence="2" type="ordered locus">STAUR_7654</name>
</gene>
<dbReference type="AlphaFoldDB" id="E3FIR2"/>
<reference evidence="2 3" key="1">
    <citation type="journal article" date="2011" name="Mol. Biol. Evol.">
        <title>Comparative genomic analysis of fruiting body formation in Myxococcales.</title>
        <authorList>
            <person name="Huntley S."/>
            <person name="Hamann N."/>
            <person name="Wegener-Feldbrugge S."/>
            <person name="Treuner-Lange A."/>
            <person name="Kube M."/>
            <person name="Reinhardt R."/>
            <person name="Klages S."/>
            <person name="Muller R."/>
            <person name="Ronning C.M."/>
            <person name="Nierman W.C."/>
            <person name="Sogaard-Andersen L."/>
        </authorList>
    </citation>
    <scope>NUCLEOTIDE SEQUENCE [LARGE SCALE GENOMIC DNA]</scope>
    <source>
        <strain evidence="2 3">DW4/3-1</strain>
    </source>
</reference>
<keyword evidence="3" id="KW-1185">Reference proteome</keyword>
<evidence type="ECO:0000259" key="1">
    <source>
        <dbReference type="Pfam" id="PF13304"/>
    </source>
</evidence>
<organism evidence="2 3">
    <name type="scientific">Stigmatella aurantiaca (strain DW4/3-1)</name>
    <dbReference type="NCBI Taxonomy" id="378806"/>
    <lineage>
        <taxon>Bacteria</taxon>
        <taxon>Pseudomonadati</taxon>
        <taxon>Myxococcota</taxon>
        <taxon>Myxococcia</taxon>
        <taxon>Myxococcales</taxon>
        <taxon>Cystobacterineae</taxon>
        <taxon>Archangiaceae</taxon>
        <taxon>Stigmatella</taxon>
    </lineage>
</organism>
<dbReference type="InterPro" id="IPR003959">
    <property type="entry name" value="ATPase_AAA_core"/>
</dbReference>
<dbReference type="Pfam" id="PF13304">
    <property type="entry name" value="AAA_21"/>
    <property type="match status" value="1"/>
</dbReference>
<dbReference type="STRING" id="378806.STAUR_7654"/>
<accession>E3FIR2</accession>
<sequence>MPADVLEVQNFGQIAHARLKFGDLTVLVGPQGAGKSLLLQTWKLALDAGEIVSAFRDAGIKPANPAELLDAYYGEGMRTAWGSKTRVLVGGKPLQLKKVMRANKAAPRVFFVPAHRALLMNEGWPSPFMRLKSDTPAVARLFSQSLYDRFTGNQAGDLFPVERRLKQSLRELIDNAVFHGGKVRLEKAGLQTRLELGYGKTHLPFMTWTAGQREFTPLLLGLYRVLPERRQTKDPDIDWVIIEEPEMGLHPQALNAIMALVLDLLWRGYRVVLSTHSPFVLDVIFAIQSLRETKQGARRLREAFGLPSTDDVRKFITAALEKSTYTYFLGFDENLRVRSEDISSLDPGSEDDSTREWGGLTGFSGNFGRAISAAVNEEGA</sequence>